<dbReference type="Gene3D" id="1.10.132.100">
    <property type="match status" value="1"/>
</dbReference>
<protein>
    <submittedName>
        <fullName evidence="1">Type I-E CRISPR-associated protein Cse1/CasA</fullName>
    </submittedName>
</protein>
<reference evidence="1 2" key="1">
    <citation type="submission" date="2024-02" db="EMBL/GenBank/DDBJ databases">
        <title>Bifidobacterium honeyensis sp. nov., isolated from the comb honey.</title>
        <authorList>
            <person name="Liu W."/>
            <person name="Li Y."/>
        </authorList>
    </citation>
    <scope>NUCLEOTIDE SEQUENCE [LARGE SCALE GENOMIC DNA]</scope>
    <source>
        <strain evidence="1 2">IMAU50988</strain>
    </source>
</reference>
<dbReference type="Pfam" id="PF09481">
    <property type="entry name" value="CRISPR_Cse1"/>
    <property type="match status" value="1"/>
</dbReference>
<evidence type="ECO:0000313" key="1">
    <source>
        <dbReference type="EMBL" id="MEK0306127.1"/>
    </source>
</evidence>
<dbReference type="RefSeq" id="WP_340468660.1">
    <property type="nucleotide sequence ID" value="NZ_JBANBB010000001.1"/>
</dbReference>
<accession>A0ABU8ZM56</accession>
<gene>
    <name evidence="1" type="primary">casA</name>
    <name evidence="1" type="synonym">cse1</name>
    <name evidence="1" type="ORF">V8P97_01370</name>
</gene>
<dbReference type="Proteomes" id="UP001373159">
    <property type="component" value="Unassembled WGS sequence"/>
</dbReference>
<proteinExistence type="predicted"/>
<dbReference type="NCBIfam" id="TIGR02547">
    <property type="entry name" value="casA_cse1"/>
    <property type="match status" value="1"/>
</dbReference>
<keyword evidence="2" id="KW-1185">Reference proteome</keyword>
<sequence>MINTGGEATKEDDYNLLDRPWVNVTYTDGHVCEVSLKTLLLDAHLIREISGDMPQQTLPILRTALAVLYRAYGKDHHGLAEKGDNSVLMSYWKFIWDSGRFDQGILKEYLDEFHDRFYLFDSENPFYQTPGLEYYAGKGEYEGIGELIADVPKPEKFLFSMRAKNELDSVSSAEAARWLLFFQAYDIAGNKPAVVGETHSHKNKVAAPHSRVGTGWLGALGGIYLEGPSLFHTLMLNWALVNPQAKEESDRWFGNSKDLAPWERKAPGPDMNLDYRPTGVVDMLTLQSRRVRLIPDRSKTRVVGIIKCYGDCITAENMDGMEPMTAWRKGSRRRATPPYLPATFTSGRAIWRQLQSIISTGDDNDVDDLRPGVIKWVEKLQKADQLSGSQIGDMLQVARIHVQGMTYGKMNGCYEDAIDDSIDANLQLLHHDASAVVAVVKVVKGTEKAVGSLADFAKKVEECSGMSSKKGKANTISNRTKEEAYSVLDDFFRQKIADITSDTPVEEYREDWILAIFSILWNLARGIVEQSNAPSFVVKRQGTKQPQLLLNDLHSDLKTDLKL</sequence>
<evidence type="ECO:0000313" key="2">
    <source>
        <dbReference type="Proteomes" id="UP001373159"/>
    </source>
</evidence>
<dbReference type="EMBL" id="JBANBB010000001">
    <property type="protein sequence ID" value="MEK0306127.1"/>
    <property type="molecule type" value="Genomic_DNA"/>
</dbReference>
<organism evidence="1 2">
    <name type="scientific">Bifidobacterium favimelis</name>
    <dbReference type="NCBI Taxonomy" id="3122979"/>
    <lineage>
        <taxon>Bacteria</taxon>
        <taxon>Bacillati</taxon>
        <taxon>Actinomycetota</taxon>
        <taxon>Actinomycetes</taxon>
        <taxon>Bifidobacteriales</taxon>
        <taxon>Bifidobacteriaceae</taxon>
        <taxon>Bifidobacterium</taxon>
    </lineage>
</organism>
<comment type="caution">
    <text evidence="1">The sequence shown here is derived from an EMBL/GenBank/DDBJ whole genome shotgun (WGS) entry which is preliminary data.</text>
</comment>
<name>A0ABU8ZM56_9BIFI</name>
<dbReference type="InterPro" id="IPR013381">
    <property type="entry name" value="CRISPR-assoc_prot_Cse1"/>
</dbReference>